<keyword evidence="3" id="KW-1185">Reference proteome</keyword>
<dbReference type="HOGENOM" id="CLU_155624_2_0_1"/>
<evidence type="ECO:0000313" key="1">
    <source>
        <dbReference type="EMBL" id="EFI90965.1"/>
    </source>
</evidence>
<name>D8QA19_SCHCM</name>
<dbReference type="RefSeq" id="XP_003025868.1">
    <property type="nucleotide sequence ID" value="XM_003025822.1"/>
</dbReference>
<feature type="non-terminal residue" evidence="2">
    <location>
        <position position="1"/>
    </location>
</feature>
<dbReference type="VEuPathDB" id="FungiDB:SCHCODRAFT_01046048"/>
<feature type="non-terminal residue" evidence="2">
    <location>
        <position position="68"/>
    </location>
</feature>
<evidence type="ECO:0008006" key="4">
    <source>
        <dbReference type="Google" id="ProtNLM"/>
    </source>
</evidence>
<dbReference type="KEGG" id="scm:SCHCO_02441028"/>
<organism evidence="3">
    <name type="scientific">Schizophyllum commune (strain H4-8 / FGSC 9210)</name>
    <name type="common">Split gill fungus</name>
    <dbReference type="NCBI Taxonomy" id="578458"/>
    <lineage>
        <taxon>Eukaryota</taxon>
        <taxon>Fungi</taxon>
        <taxon>Dikarya</taxon>
        <taxon>Basidiomycota</taxon>
        <taxon>Agaricomycotina</taxon>
        <taxon>Agaricomycetes</taxon>
        <taxon>Agaricomycetidae</taxon>
        <taxon>Agaricales</taxon>
        <taxon>Schizophyllaceae</taxon>
        <taxon>Schizophyllum</taxon>
    </lineage>
</organism>
<dbReference type="AlphaFoldDB" id="D8QA19"/>
<accession>D8QA19</accession>
<evidence type="ECO:0000313" key="2">
    <source>
        <dbReference type="EMBL" id="EFI95328.1"/>
    </source>
</evidence>
<dbReference type="VEuPathDB" id="FungiDB:SCHCODRAFT_02441028"/>
<protein>
    <recommendedName>
        <fullName evidence="4">HAT C-terminal dimerisation domain-containing protein</fullName>
    </recommendedName>
</protein>
<reference evidence="2 3" key="1">
    <citation type="journal article" date="2010" name="Nat. Biotechnol.">
        <title>Genome sequence of the model mushroom Schizophyllum commune.</title>
        <authorList>
            <person name="Ohm R.A."/>
            <person name="de Jong J.F."/>
            <person name="Lugones L.G."/>
            <person name="Aerts A."/>
            <person name="Kothe E."/>
            <person name="Stajich J.E."/>
            <person name="de Vries R.P."/>
            <person name="Record E."/>
            <person name="Levasseur A."/>
            <person name="Baker S.E."/>
            <person name="Bartholomew K.A."/>
            <person name="Coutinho P.M."/>
            <person name="Erdmann S."/>
            <person name="Fowler T.J."/>
            <person name="Gathman A.C."/>
            <person name="Lombard V."/>
            <person name="Henrissat B."/>
            <person name="Knabe N."/>
            <person name="Kuees U."/>
            <person name="Lilly W.W."/>
            <person name="Lindquist E."/>
            <person name="Lucas S."/>
            <person name="Magnuson J.K."/>
            <person name="Piumi F."/>
            <person name="Raudaskoski M."/>
            <person name="Salamov A."/>
            <person name="Schmutz J."/>
            <person name="Schwarze F.W.M.R."/>
            <person name="vanKuyk P.A."/>
            <person name="Horton J.S."/>
            <person name="Grigoriev I.V."/>
            <person name="Woesten H.A.B."/>
        </authorList>
    </citation>
    <scope>NUCLEOTIDE SEQUENCE [LARGE SCALE GENOMIC DNA]</scope>
    <source>
        <strain evidence="2">H4-8</strain>
        <strain evidence="3">H4-8 / FGSC 9210</strain>
    </source>
</reference>
<gene>
    <name evidence="1" type="ORF">SCHCODRAFT_33373</name>
    <name evidence="2" type="ORF">SCHCODRAFT_41080</name>
</gene>
<dbReference type="Proteomes" id="UP000007431">
    <property type="component" value="Unassembled WGS sequence"/>
</dbReference>
<dbReference type="EMBL" id="GL377327">
    <property type="protein sequence ID" value="EFI90965.1"/>
    <property type="molecule type" value="Genomic_DNA"/>
</dbReference>
<dbReference type="eggNOG" id="ENOG502RBQJ">
    <property type="taxonomic scope" value="Eukaryota"/>
</dbReference>
<dbReference type="EMBL" id="GL377308">
    <property type="protein sequence ID" value="EFI95328.1"/>
    <property type="molecule type" value="Genomic_DNA"/>
</dbReference>
<evidence type="ECO:0000313" key="3">
    <source>
        <dbReference type="Proteomes" id="UP000007431"/>
    </source>
</evidence>
<dbReference type="GeneID" id="9588188"/>
<sequence length="68" mass="7971">IDESDLPHRTKMTELIEERFKKEFESMRVEMENSPGRIAFTMDVWSRVNLESYLAITAHYVHTTPAGQ</sequence>
<dbReference type="OrthoDB" id="1607513at2759"/>
<proteinExistence type="predicted"/>